<keyword evidence="6" id="KW-0675">Receptor</keyword>
<dbReference type="PROSITE" id="PS50262">
    <property type="entry name" value="G_PROTEIN_RECEP_F1_2"/>
    <property type="match status" value="1"/>
</dbReference>
<dbReference type="PANTHER" id="PTHR24243">
    <property type="entry name" value="G-PROTEIN COUPLED RECEPTOR"/>
    <property type="match status" value="1"/>
</dbReference>
<proteinExistence type="predicted"/>
<dbReference type="Proteomes" id="UP000663889">
    <property type="component" value="Unassembled WGS sequence"/>
</dbReference>
<comment type="subcellular location">
    <subcellularLocation>
        <location evidence="1">Membrane</location>
        <topology evidence="1">Multi-pass membrane protein</topology>
    </subcellularLocation>
</comment>
<comment type="caution">
    <text evidence="10">The sequence shown here is derived from an EMBL/GenBank/DDBJ whole genome shotgun (WGS) entry which is preliminary data.</text>
</comment>
<feature type="transmembrane region" description="Helical" evidence="8">
    <location>
        <begin position="240"/>
        <end position="265"/>
    </location>
</feature>
<keyword evidence="3 8" id="KW-1133">Transmembrane helix</keyword>
<evidence type="ECO:0000256" key="8">
    <source>
        <dbReference type="SAM" id="Phobius"/>
    </source>
</evidence>
<evidence type="ECO:0000313" key="10">
    <source>
        <dbReference type="EMBL" id="CAF0944069.1"/>
    </source>
</evidence>
<protein>
    <recommendedName>
        <fullName evidence="9">G-protein coupled receptors family 1 profile domain-containing protein</fullName>
    </recommendedName>
</protein>
<accession>A0A814CS48</accession>
<sequence length="354" mass="40110">MATTTITSSVTTTTRASIQIITNEMTYYGPIIILVIGIIGCLCNFITFTAPQLRKNSCAFYFLMSAVFELLSITFGLISRLAADHLGSTLINTNQVYCKSRVYLVSVLPLIATYLVLLSSIDRFLSSSVSVRLRSFSQIKIAYHATIGAIVIGFLSCIHILIGYDLRPRCGILVGTFATFDSMFVVFWLGVIPHVLMLIFGFLTIMNIQRTKKRVAVKPSQNVVTLTQQQRRQQRTDAQLIVMMLFQVGFSTLLVLTRMIYYAYYVLAPPLTGYDKLIGSFLMSFTTLVYYANYAKSFYIYTLSSQLFRSVFFHRMEFFLRKILGQYATVICKDKAVHNVETSATNRTQHPTKY</sequence>
<keyword evidence="2 8" id="KW-0812">Transmembrane</keyword>
<name>A0A814CS48_9BILA</name>
<feature type="transmembrane region" description="Helical" evidence="8">
    <location>
        <begin position="27"/>
        <end position="48"/>
    </location>
</feature>
<feature type="domain" description="G-protein coupled receptors family 1 profile" evidence="9">
    <location>
        <begin position="40"/>
        <end position="301"/>
    </location>
</feature>
<dbReference type="EMBL" id="CAJNOU010000281">
    <property type="protein sequence ID" value="CAF0944069.1"/>
    <property type="molecule type" value="Genomic_DNA"/>
</dbReference>
<evidence type="ECO:0000256" key="6">
    <source>
        <dbReference type="ARBA" id="ARBA00023170"/>
    </source>
</evidence>
<evidence type="ECO:0000256" key="5">
    <source>
        <dbReference type="ARBA" id="ARBA00023136"/>
    </source>
</evidence>
<keyword evidence="5 8" id="KW-0472">Membrane</keyword>
<dbReference type="GO" id="GO:0005886">
    <property type="term" value="C:plasma membrane"/>
    <property type="evidence" value="ECO:0007669"/>
    <property type="project" value="TreeGrafter"/>
</dbReference>
<feature type="transmembrane region" description="Helical" evidence="8">
    <location>
        <begin position="102"/>
        <end position="121"/>
    </location>
</feature>
<evidence type="ECO:0000256" key="4">
    <source>
        <dbReference type="ARBA" id="ARBA00023040"/>
    </source>
</evidence>
<keyword evidence="4" id="KW-0297">G-protein coupled receptor</keyword>
<feature type="transmembrane region" description="Helical" evidence="8">
    <location>
        <begin position="277"/>
        <end position="294"/>
    </location>
</feature>
<dbReference type="GO" id="GO:0004930">
    <property type="term" value="F:G protein-coupled receptor activity"/>
    <property type="evidence" value="ECO:0007669"/>
    <property type="project" value="UniProtKB-KW"/>
</dbReference>
<dbReference type="AlphaFoldDB" id="A0A814CS48"/>
<evidence type="ECO:0000256" key="1">
    <source>
        <dbReference type="ARBA" id="ARBA00004141"/>
    </source>
</evidence>
<feature type="transmembrane region" description="Helical" evidence="8">
    <location>
        <begin position="182"/>
        <end position="205"/>
    </location>
</feature>
<evidence type="ECO:0000256" key="2">
    <source>
        <dbReference type="ARBA" id="ARBA00022692"/>
    </source>
</evidence>
<evidence type="ECO:0000256" key="7">
    <source>
        <dbReference type="ARBA" id="ARBA00023224"/>
    </source>
</evidence>
<keyword evidence="7" id="KW-0807">Transducer</keyword>
<dbReference type="PANTHER" id="PTHR24243:SF233">
    <property type="entry name" value="THYROTROPIN-RELEASING HORMONE RECEPTOR"/>
    <property type="match status" value="1"/>
</dbReference>
<evidence type="ECO:0000313" key="11">
    <source>
        <dbReference type="Proteomes" id="UP000663889"/>
    </source>
</evidence>
<organism evidence="10 11">
    <name type="scientific">Rotaria sordida</name>
    <dbReference type="NCBI Taxonomy" id="392033"/>
    <lineage>
        <taxon>Eukaryota</taxon>
        <taxon>Metazoa</taxon>
        <taxon>Spiralia</taxon>
        <taxon>Gnathifera</taxon>
        <taxon>Rotifera</taxon>
        <taxon>Eurotatoria</taxon>
        <taxon>Bdelloidea</taxon>
        <taxon>Philodinida</taxon>
        <taxon>Philodinidae</taxon>
        <taxon>Rotaria</taxon>
    </lineage>
</organism>
<reference evidence="10" key="1">
    <citation type="submission" date="2021-02" db="EMBL/GenBank/DDBJ databases">
        <authorList>
            <person name="Nowell W R."/>
        </authorList>
    </citation>
    <scope>NUCLEOTIDE SEQUENCE</scope>
</reference>
<evidence type="ECO:0000256" key="3">
    <source>
        <dbReference type="ARBA" id="ARBA00022989"/>
    </source>
</evidence>
<dbReference type="SUPFAM" id="SSF81321">
    <property type="entry name" value="Family A G protein-coupled receptor-like"/>
    <property type="match status" value="1"/>
</dbReference>
<feature type="transmembrane region" description="Helical" evidence="8">
    <location>
        <begin position="60"/>
        <end position="82"/>
    </location>
</feature>
<feature type="transmembrane region" description="Helical" evidence="8">
    <location>
        <begin position="141"/>
        <end position="162"/>
    </location>
</feature>
<dbReference type="Gene3D" id="1.20.1070.10">
    <property type="entry name" value="Rhodopsin 7-helix transmembrane proteins"/>
    <property type="match status" value="1"/>
</dbReference>
<evidence type="ECO:0000259" key="9">
    <source>
        <dbReference type="PROSITE" id="PS50262"/>
    </source>
</evidence>
<dbReference type="InterPro" id="IPR017452">
    <property type="entry name" value="GPCR_Rhodpsn_7TM"/>
</dbReference>
<gene>
    <name evidence="10" type="ORF">SEV965_LOCUS7875</name>
</gene>